<feature type="compositionally biased region" description="Basic and acidic residues" evidence="1">
    <location>
        <begin position="42"/>
        <end position="56"/>
    </location>
</feature>
<organism evidence="2">
    <name type="scientific">Cupriavidus taiwanensis</name>
    <dbReference type="NCBI Taxonomy" id="164546"/>
    <lineage>
        <taxon>Bacteria</taxon>
        <taxon>Pseudomonadati</taxon>
        <taxon>Pseudomonadota</taxon>
        <taxon>Betaproteobacteria</taxon>
        <taxon>Burkholderiales</taxon>
        <taxon>Burkholderiaceae</taxon>
        <taxon>Cupriavidus</taxon>
    </lineage>
</organism>
<sequence>MLQQARHYGAAEQRSCPHYQNRVRAMCQRRLLAGVLSDYHEETEQASHGGHTDRCGHLPAMHADPPLRTG</sequence>
<accession>A0A375CJP9</accession>
<name>A0A375CJP9_9BURK</name>
<reference evidence="2" key="1">
    <citation type="submission" date="2018-01" db="EMBL/GenBank/DDBJ databases">
        <authorList>
            <person name="Clerissi C."/>
        </authorList>
    </citation>
    <scope>NUCLEOTIDE SEQUENCE</scope>
    <source>
        <strain evidence="2">Cupriavidus sp. LMG 19464</strain>
    </source>
</reference>
<evidence type="ECO:0000313" key="2">
    <source>
        <dbReference type="EMBL" id="SOY73369.1"/>
    </source>
</evidence>
<dbReference type="AlphaFoldDB" id="A0A375CJP9"/>
<comment type="caution">
    <text evidence="2">The sequence shown here is derived from an EMBL/GenBank/DDBJ whole genome shotgun (WGS) entry which is preliminary data.</text>
</comment>
<proteinExistence type="predicted"/>
<gene>
    <name evidence="2" type="ORF">CBM2587_P20017</name>
</gene>
<evidence type="ECO:0000256" key="1">
    <source>
        <dbReference type="SAM" id="MobiDB-lite"/>
    </source>
</evidence>
<protein>
    <submittedName>
        <fullName evidence="2">Uncharacterized protein</fullName>
    </submittedName>
</protein>
<dbReference type="EMBL" id="OFSQ01000040">
    <property type="protein sequence ID" value="SOY73369.1"/>
    <property type="molecule type" value="Genomic_DNA"/>
</dbReference>
<feature type="region of interest" description="Disordered" evidence="1">
    <location>
        <begin position="42"/>
        <end position="70"/>
    </location>
</feature>
<dbReference type="Proteomes" id="UP000256780">
    <property type="component" value="Plasmid CBM2587_p"/>
</dbReference>